<feature type="transmembrane region" description="Helical" evidence="14">
    <location>
        <begin position="535"/>
        <end position="554"/>
    </location>
</feature>
<dbReference type="InterPro" id="IPR022764">
    <property type="entry name" value="Peptidase_S54_rhomboid_dom"/>
</dbReference>
<dbReference type="AlphaFoldDB" id="A0A423VLS9"/>
<name>A0A423VLS9_CYTCH</name>
<feature type="domain" description="Peptidase S54 rhomboid" evidence="15">
    <location>
        <begin position="471"/>
        <end position="618"/>
    </location>
</feature>
<evidence type="ECO:0000256" key="13">
    <source>
        <dbReference type="RuleBase" id="RU000461"/>
    </source>
</evidence>
<keyword evidence="11 14" id="KW-0472">Membrane</keyword>
<evidence type="ECO:0000256" key="7">
    <source>
        <dbReference type="ARBA" id="ARBA00022989"/>
    </source>
</evidence>
<feature type="transmembrane region" description="Helical" evidence="14">
    <location>
        <begin position="509"/>
        <end position="529"/>
    </location>
</feature>
<dbReference type="Gene3D" id="1.10.630.10">
    <property type="entry name" value="Cytochrome P450"/>
    <property type="match status" value="1"/>
</dbReference>
<dbReference type="PROSITE" id="PS00086">
    <property type="entry name" value="CYTOCHROME_P450"/>
    <property type="match status" value="1"/>
</dbReference>
<dbReference type="STRING" id="252740.A0A423VLS9"/>
<dbReference type="Proteomes" id="UP000284375">
    <property type="component" value="Unassembled WGS sequence"/>
</dbReference>
<dbReference type="PRINTS" id="PR00385">
    <property type="entry name" value="P450"/>
</dbReference>
<dbReference type="Gene3D" id="1.20.1540.10">
    <property type="entry name" value="Rhomboid-like"/>
    <property type="match status" value="1"/>
</dbReference>
<evidence type="ECO:0000313" key="16">
    <source>
        <dbReference type="EMBL" id="ROV91972.1"/>
    </source>
</evidence>
<feature type="transmembrane region" description="Helical" evidence="14">
    <location>
        <begin position="467"/>
        <end position="489"/>
    </location>
</feature>
<keyword evidence="4 12" id="KW-0349">Heme</keyword>
<dbReference type="InterPro" id="IPR017972">
    <property type="entry name" value="Cyt_P450_CS"/>
</dbReference>
<dbReference type="EMBL" id="LJZO01000040">
    <property type="protein sequence ID" value="ROV91972.1"/>
    <property type="molecule type" value="Genomic_DNA"/>
</dbReference>
<keyword evidence="9 12" id="KW-0408">Iron</keyword>
<evidence type="ECO:0000259" key="15">
    <source>
        <dbReference type="Pfam" id="PF01694"/>
    </source>
</evidence>
<feature type="transmembrane region" description="Helical" evidence="14">
    <location>
        <begin position="600"/>
        <end position="620"/>
    </location>
</feature>
<sequence>MNILKLNERIENSSSRGLTDIDTVEWINYVAFDIIGDLVWGSSFGCLDGLTTHPWIQTVSQFKAATIVTSAKFYPWLYATLMAITPSSALNEVMEMWRITEQKVRQRIAAGSNRPDIIGQLLESEKNHTLESMSREEMEVNAMILVAAGSEAVTTVLTGLLNYLLRNPDDLAAVTGEIRTAFSSEDEIAGAQLKQLPILNATLNEGMRLCPTIPDAMRRKVPAGGGVVAGEALPADTVVSVPPWATYRAKRNFSEPERFMPARWLSNAKSGAVRDDKTAFNPFSLGPHNCPGQNLAWLELRLILAKLLWGYTCRIDRPLKTSSTVPAGLDKMFCSRLRARPHLGRLRPVQTSQAARRSFIGQQNAFGYEYSQHPVRVIGPTIWTVGAIGTIYFTCAAYDVYQDVKELRDENRRILTFDDIELGKNARLGRGIGFDAYFGRGPIVAASPSTIWEDLSGPSKTITGITLANIAVLGHAGAFHLGLNMLALINFGPSVAQCSPFNDSGSHFLAFYLSAGLVSSLGAHLSALVLKSHRFTPGMGASGAVFAVFSAWTMTHQEGHVRIFPFPKVFAAREILEWEVAFEVLGLLGLWRALRVPINWGHAAHLGGLGAGVAYIMYGGNVQMWNSSRRAAFRSMKLLRIL</sequence>
<evidence type="ECO:0000256" key="12">
    <source>
        <dbReference type="PIRSR" id="PIRSR602401-1"/>
    </source>
</evidence>
<evidence type="ECO:0000256" key="3">
    <source>
        <dbReference type="ARBA" id="ARBA00010617"/>
    </source>
</evidence>
<dbReference type="PANTHER" id="PTHR24305:SF29">
    <property type="entry name" value="BENZOATE-PARA-HYDROXYLASE"/>
    <property type="match status" value="1"/>
</dbReference>
<dbReference type="GO" id="GO:0016020">
    <property type="term" value="C:membrane"/>
    <property type="evidence" value="ECO:0007669"/>
    <property type="project" value="UniProtKB-SubCell"/>
</dbReference>
<dbReference type="PANTHER" id="PTHR24305">
    <property type="entry name" value="CYTOCHROME P450"/>
    <property type="match status" value="1"/>
</dbReference>
<keyword evidence="8 13" id="KW-0560">Oxidoreductase</keyword>
<evidence type="ECO:0000256" key="9">
    <source>
        <dbReference type="ARBA" id="ARBA00023004"/>
    </source>
</evidence>
<keyword evidence="17" id="KW-1185">Reference proteome</keyword>
<keyword evidence="5 14" id="KW-0812">Transmembrane</keyword>
<reference evidence="16 17" key="1">
    <citation type="submission" date="2015-09" db="EMBL/GenBank/DDBJ databases">
        <title>Host preference determinants of Valsa canker pathogens revealed by comparative genomics.</title>
        <authorList>
            <person name="Yin Z."/>
            <person name="Huang L."/>
        </authorList>
    </citation>
    <scope>NUCLEOTIDE SEQUENCE [LARGE SCALE GENOMIC DNA]</scope>
    <source>
        <strain evidence="16 17">YSFL</strain>
    </source>
</reference>
<dbReference type="PRINTS" id="PR00463">
    <property type="entry name" value="EP450I"/>
</dbReference>
<dbReference type="GO" id="GO:0016705">
    <property type="term" value="F:oxidoreductase activity, acting on paired donors, with incorporation or reduction of molecular oxygen"/>
    <property type="evidence" value="ECO:0007669"/>
    <property type="project" value="InterPro"/>
</dbReference>
<evidence type="ECO:0000256" key="14">
    <source>
        <dbReference type="SAM" id="Phobius"/>
    </source>
</evidence>
<dbReference type="InterPro" id="IPR050121">
    <property type="entry name" value="Cytochrome_P450_monoxygenase"/>
</dbReference>
<dbReference type="GO" id="GO:0020037">
    <property type="term" value="F:heme binding"/>
    <property type="evidence" value="ECO:0007669"/>
    <property type="project" value="InterPro"/>
</dbReference>
<gene>
    <name evidence="16" type="ORF">VSDG_07589</name>
</gene>
<dbReference type="SUPFAM" id="SSF144091">
    <property type="entry name" value="Rhomboid-like"/>
    <property type="match status" value="1"/>
</dbReference>
<evidence type="ECO:0000313" key="17">
    <source>
        <dbReference type="Proteomes" id="UP000284375"/>
    </source>
</evidence>
<comment type="similarity">
    <text evidence="3 13">Belongs to the cytochrome P450 family.</text>
</comment>
<dbReference type="InterPro" id="IPR035952">
    <property type="entry name" value="Rhomboid-like_sf"/>
</dbReference>
<organism evidence="16 17">
    <name type="scientific">Cytospora chrysosperma</name>
    <name type="common">Cytospora canker fungus</name>
    <name type="synonym">Sphaeria chrysosperma</name>
    <dbReference type="NCBI Taxonomy" id="252740"/>
    <lineage>
        <taxon>Eukaryota</taxon>
        <taxon>Fungi</taxon>
        <taxon>Dikarya</taxon>
        <taxon>Ascomycota</taxon>
        <taxon>Pezizomycotina</taxon>
        <taxon>Sordariomycetes</taxon>
        <taxon>Sordariomycetidae</taxon>
        <taxon>Diaporthales</taxon>
        <taxon>Cytosporaceae</taxon>
        <taxon>Cytospora</taxon>
    </lineage>
</organism>
<dbReference type="InterPro" id="IPR001128">
    <property type="entry name" value="Cyt_P450"/>
</dbReference>
<evidence type="ECO:0000256" key="2">
    <source>
        <dbReference type="ARBA" id="ARBA00004141"/>
    </source>
</evidence>
<dbReference type="InterPro" id="IPR036396">
    <property type="entry name" value="Cyt_P450_sf"/>
</dbReference>
<evidence type="ECO:0000256" key="1">
    <source>
        <dbReference type="ARBA" id="ARBA00001971"/>
    </source>
</evidence>
<keyword evidence="6 12" id="KW-0479">Metal-binding</keyword>
<protein>
    <recommendedName>
        <fullName evidence="15">Peptidase S54 rhomboid domain-containing protein</fullName>
    </recommendedName>
</protein>
<dbReference type="InterPro" id="IPR002401">
    <property type="entry name" value="Cyt_P450_E_grp-I"/>
</dbReference>
<evidence type="ECO:0000256" key="5">
    <source>
        <dbReference type="ARBA" id="ARBA00022692"/>
    </source>
</evidence>
<comment type="caution">
    <text evidence="16">The sequence shown here is derived from an EMBL/GenBank/DDBJ whole genome shotgun (WGS) entry which is preliminary data.</text>
</comment>
<dbReference type="OrthoDB" id="10260614at2759"/>
<comment type="subcellular location">
    <subcellularLocation>
        <location evidence="2">Membrane</location>
        <topology evidence="2">Multi-pass membrane protein</topology>
    </subcellularLocation>
</comment>
<evidence type="ECO:0000256" key="6">
    <source>
        <dbReference type="ARBA" id="ARBA00022723"/>
    </source>
</evidence>
<evidence type="ECO:0000256" key="4">
    <source>
        <dbReference type="ARBA" id="ARBA00022617"/>
    </source>
</evidence>
<dbReference type="CDD" id="cd11058">
    <property type="entry name" value="CYP60B-like"/>
    <property type="match status" value="1"/>
</dbReference>
<proteinExistence type="inferred from homology"/>
<dbReference type="GO" id="GO:0005506">
    <property type="term" value="F:iron ion binding"/>
    <property type="evidence" value="ECO:0007669"/>
    <property type="project" value="InterPro"/>
</dbReference>
<keyword evidence="10 13" id="KW-0503">Monooxygenase</keyword>
<evidence type="ECO:0000256" key="11">
    <source>
        <dbReference type="ARBA" id="ARBA00023136"/>
    </source>
</evidence>
<evidence type="ECO:0000256" key="8">
    <source>
        <dbReference type="ARBA" id="ARBA00023002"/>
    </source>
</evidence>
<accession>A0A423VLS9</accession>
<dbReference type="GO" id="GO:0004252">
    <property type="term" value="F:serine-type endopeptidase activity"/>
    <property type="evidence" value="ECO:0007669"/>
    <property type="project" value="InterPro"/>
</dbReference>
<dbReference type="Pfam" id="PF01694">
    <property type="entry name" value="Rhomboid"/>
    <property type="match status" value="1"/>
</dbReference>
<keyword evidence="7 14" id="KW-1133">Transmembrane helix</keyword>
<dbReference type="GO" id="GO:0004497">
    <property type="term" value="F:monooxygenase activity"/>
    <property type="evidence" value="ECO:0007669"/>
    <property type="project" value="UniProtKB-KW"/>
</dbReference>
<dbReference type="SUPFAM" id="SSF48264">
    <property type="entry name" value="Cytochrome P450"/>
    <property type="match status" value="1"/>
</dbReference>
<evidence type="ECO:0000256" key="10">
    <source>
        <dbReference type="ARBA" id="ARBA00023033"/>
    </source>
</evidence>
<feature type="binding site" description="axial binding residue" evidence="12">
    <location>
        <position position="290"/>
    </location>
    <ligand>
        <name>heme</name>
        <dbReference type="ChEBI" id="CHEBI:30413"/>
    </ligand>
    <ligandPart>
        <name>Fe</name>
        <dbReference type="ChEBI" id="CHEBI:18248"/>
    </ligandPart>
</feature>
<dbReference type="Pfam" id="PF00067">
    <property type="entry name" value="p450"/>
    <property type="match status" value="1"/>
</dbReference>
<comment type="cofactor">
    <cofactor evidence="1 12">
        <name>heme</name>
        <dbReference type="ChEBI" id="CHEBI:30413"/>
    </cofactor>
</comment>